<dbReference type="Gene3D" id="3.40.50.150">
    <property type="entry name" value="Vaccinia Virus protein VP39"/>
    <property type="match status" value="1"/>
</dbReference>
<evidence type="ECO:0000313" key="2">
    <source>
        <dbReference type="EMBL" id="MET4636473.1"/>
    </source>
</evidence>
<name>A0ABV2R5U5_9HYPH</name>
<comment type="caution">
    <text evidence="2">The sequence shown here is derived from an EMBL/GenBank/DDBJ whole genome shotgun (WGS) entry which is preliminary data.</text>
</comment>
<dbReference type="GO" id="GO:0032259">
    <property type="term" value="P:methylation"/>
    <property type="evidence" value="ECO:0007669"/>
    <property type="project" value="UniProtKB-KW"/>
</dbReference>
<keyword evidence="2" id="KW-0489">Methyltransferase</keyword>
<protein>
    <submittedName>
        <fullName evidence="2">SAM-dependent methyltransferase</fullName>
    </submittedName>
</protein>
<dbReference type="GO" id="GO:0008168">
    <property type="term" value="F:methyltransferase activity"/>
    <property type="evidence" value="ECO:0007669"/>
    <property type="project" value="UniProtKB-KW"/>
</dbReference>
<proteinExistence type="predicted"/>
<keyword evidence="2" id="KW-0808">Transferase</keyword>
<dbReference type="InterPro" id="IPR029063">
    <property type="entry name" value="SAM-dependent_MTases_sf"/>
</dbReference>
<dbReference type="Pfam" id="PF08241">
    <property type="entry name" value="Methyltransf_11"/>
    <property type="match status" value="1"/>
</dbReference>
<dbReference type="RefSeq" id="WP_354554083.1">
    <property type="nucleotide sequence ID" value="NZ_JBEPSM010000004.1"/>
</dbReference>
<reference evidence="2 3" key="1">
    <citation type="submission" date="2024-06" db="EMBL/GenBank/DDBJ databases">
        <title>Sorghum-associated microbial communities from plants grown in Nebraska, USA.</title>
        <authorList>
            <person name="Schachtman D."/>
        </authorList>
    </citation>
    <scope>NUCLEOTIDE SEQUENCE [LARGE SCALE GENOMIC DNA]</scope>
    <source>
        <strain evidence="2 3">3207</strain>
    </source>
</reference>
<dbReference type="Proteomes" id="UP001549321">
    <property type="component" value="Unassembled WGS sequence"/>
</dbReference>
<dbReference type="PANTHER" id="PTHR43591">
    <property type="entry name" value="METHYLTRANSFERASE"/>
    <property type="match status" value="1"/>
</dbReference>
<dbReference type="SUPFAM" id="SSF53335">
    <property type="entry name" value="S-adenosyl-L-methionine-dependent methyltransferases"/>
    <property type="match status" value="1"/>
</dbReference>
<keyword evidence="3" id="KW-1185">Reference proteome</keyword>
<evidence type="ECO:0000259" key="1">
    <source>
        <dbReference type="Pfam" id="PF08241"/>
    </source>
</evidence>
<dbReference type="EMBL" id="JBEPSM010000004">
    <property type="protein sequence ID" value="MET4636473.1"/>
    <property type="molecule type" value="Genomic_DNA"/>
</dbReference>
<evidence type="ECO:0000313" key="3">
    <source>
        <dbReference type="Proteomes" id="UP001549321"/>
    </source>
</evidence>
<gene>
    <name evidence="2" type="ORF">ABIE08_004431</name>
</gene>
<accession>A0ABV2R5U5</accession>
<dbReference type="PANTHER" id="PTHR43591:SF24">
    <property type="entry name" value="2-METHOXY-6-POLYPRENYL-1,4-BENZOQUINOL METHYLASE, MITOCHONDRIAL"/>
    <property type="match status" value="1"/>
</dbReference>
<feature type="domain" description="Methyltransferase type 11" evidence="1">
    <location>
        <begin position="59"/>
        <end position="154"/>
    </location>
</feature>
<dbReference type="InterPro" id="IPR013216">
    <property type="entry name" value="Methyltransf_11"/>
</dbReference>
<organism evidence="2 3">
    <name type="scientific">Kaistia defluvii</name>
    <dbReference type="NCBI Taxonomy" id="410841"/>
    <lineage>
        <taxon>Bacteria</taxon>
        <taxon>Pseudomonadati</taxon>
        <taxon>Pseudomonadota</taxon>
        <taxon>Alphaproteobacteria</taxon>
        <taxon>Hyphomicrobiales</taxon>
        <taxon>Kaistiaceae</taxon>
        <taxon>Kaistia</taxon>
    </lineage>
</organism>
<dbReference type="CDD" id="cd02440">
    <property type="entry name" value="AdoMet_MTases"/>
    <property type="match status" value="1"/>
</dbReference>
<sequence>MTQSTQDAAAPRQSHDGLVVQQFGSQASAYVSSIVHAQGADLQQMVEIAARTPDARAIDLGCGGGHVAYGVAPVVASVVAYDLSAGMLEAVAAETAKRGFRNLTIRQGAAEKLPFADGEFDVVLSRYSAHHWQNVRQGIREARRVVKSGGTAVISDVIAPEVPVSDTFLQTFEMLRDPSHVRNYSVAEWTEIAARAGFAVVGVTRRRLPLNFDAWVGRMRTPQVQVAAIRALQAAMSEPVRQHFAIEPDGSFTIDQAVFELVAV</sequence>